<dbReference type="PANTHER" id="PTHR43730:SF1">
    <property type="entry name" value="BETA-MANNOSIDASE"/>
    <property type="match status" value="1"/>
</dbReference>
<gene>
    <name evidence="4" type="ORF">ACFQ4G_00470</name>
</gene>
<dbReference type="SUPFAM" id="SSF49303">
    <property type="entry name" value="beta-Galactosidase/glucuronidase domain"/>
    <property type="match status" value="2"/>
</dbReference>
<comment type="caution">
    <text evidence="4">The sequence shown here is derived from an EMBL/GenBank/DDBJ whole genome shotgun (WGS) entry which is preliminary data.</text>
</comment>
<dbReference type="RefSeq" id="WP_238207836.1">
    <property type="nucleotide sequence ID" value="NZ_JBHTND010000001.1"/>
</dbReference>
<dbReference type="Pfam" id="PF22666">
    <property type="entry name" value="Glyco_hydro_2_N2"/>
    <property type="match status" value="1"/>
</dbReference>
<keyword evidence="2" id="KW-0326">Glycosidase</keyword>
<evidence type="ECO:0000313" key="4">
    <source>
        <dbReference type="EMBL" id="MFD1300060.1"/>
    </source>
</evidence>
<keyword evidence="5" id="KW-1185">Reference proteome</keyword>
<evidence type="ECO:0000259" key="3">
    <source>
        <dbReference type="Pfam" id="PF22666"/>
    </source>
</evidence>
<organism evidence="4 5">
    <name type="scientific">Methylobacterium marchantiae</name>
    <dbReference type="NCBI Taxonomy" id="600331"/>
    <lineage>
        <taxon>Bacteria</taxon>
        <taxon>Pseudomonadati</taxon>
        <taxon>Pseudomonadota</taxon>
        <taxon>Alphaproteobacteria</taxon>
        <taxon>Hyphomicrobiales</taxon>
        <taxon>Methylobacteriaceae</taxon>
        <taxon>Methylobacterium</taxon>
    </lineage>
</organism>
<dbReference type="InterPro" id="IPR017853">
    <property type="entry name" value="GH"/>
</dbReference>
<dbReference type="SUPFAM" id="SSF49785">
    <property type="entry name" value="Galactose-binding domain-like"/>
    <property type="match status" value="1"/>
</dbReference>
<protein>
    <submittedName>
        <fullName evidence="4">Glycoside hydrolase family 2 protein</fullName>
    </submittedName>
</protein>
<evidence type="ECO:0000313" key="5">
    <source>
        <dbReference type="Proteomes" id="UP001597176"/>
    </source>
</evidence>
<dbReference type="Proteomes" id="UP001597176">
    <property type="component" value="Unassembled WGS sequence"/>
</dbReference>
<proteinExistence type="predicted"/>
<dbReference type="Gene3D" id="2.60.120.260">
    <property type="entry name" value="Galactose-binding domain-like"/>
    <property type="match status" value="1"/>
</dbReference>
<evidence type="ECO:0000256" key="1">
    <source>
        <dbReference type="ARBA" id="ARBA00022801"/>
    </source>
</evidence>
<dbReference type="GO" id="GO:0016787">
    <property type="term" value="F:hydrolase activity"/>
    <property type="evidence" value="ECO:0007669"/>
    <property type="project" value="UniProtKB-KW"/>
</dbReference>
<dbReference type="InterPro" id="IPR054593">
    <property type="entry name" value="Beta-mannosidase-like_N2"/>
</dbReference>
<dbReference type="InterPro" id="IPR036156">
    <property type="entry name" value="Beta-gal/glucu_dom_sf"/>
</dbReference>
<evidence type="ECO:0000256" key="2">
    <source>
        <dbReference type="ARBA" id="ARBA00023295"/>
    </source>
</evidence>
<name>A0ABW3WT31_9HYPH</name>
<sequence length="828" mass="89577">MARILAVDGVPASAVEGPWHLLMNPAGACATPRDLPRNDAVSGWIPARVPGTAAAALRDAGLWSEEAPTPIHDSDVWYRTILSGSGRERLSFEGLATIAEIWIDGTLAATGRSMFLSQHVEADLSGETEIALCFRSLSAELARPHKRGRWRPLLATPGSLRRIRTSVLGFMPGWCPSIDSVGPYRPVTRTALGAGSGHLASVDLRTALEDGTGRLTARVELDGAPDGAAILICDGHEIALRQSAPGRFEGELLLPGIAPWWPHTHGEPTLHSVDLMVAGRRLDLGRVGFRTITLTRPFEEGLSLTINGVPVFCRGACWTPPDLVGLPNDRDGYLPLLMLAQEAGMNMLRVPGITLYEAQIFHDLCDELGILVWQDLMLANFDYPTDDPGFRAMLVEEITQFLDRTQTSPSLCVLSGGSEVWQQAAMLGFPREVWAGSFVAETLPALVAQTRPDLVVVPNSPSGGDLPFSTSAGVTHYYGVGAYRRPFEDARRAEVGFASECLAFANVPDAATLAECGLTDPTSPRWAAAIPRDRRADWDFEGVRDHYVATLYGADPERLRAEDPVRYLTLGRAASGDCMEAVFAEWRRARSPNAGGLVWFFRDLAPGASWGIVDCLGRPKPAWYALKRAFRPVQLTLSDEGLNGLQVHVHNETARRLDAILRLAFTDPAGRVVARAERAIALGPRSSASWSSADMLGRFFDATDAYRFGPPAHTLGHASLTEAGHGATIAEAFHYPQGRNPEPQELGLEVELLREGSGWALRIATERHALGVRIETTRGRPADDWFSLAPGSVRHVALVGTAGEGERPEGRVGAINGIGMVRFGRDGV</sequence>
<dbReference type="Gene3D" id="3.20.20.80">
    <property type="entry name" value="Glycosidases"/>
    <property type="match status" value="1"/>
</dbReference>
<reference evidence="5" key="1">
    <citation type="journal article" date="2019" name="Int. J. Syst. Evol. Microbiol.">
        <title>The Global Catalogue of Microorganisms (GCM) 10K type strain sequencing project: providing services to taxonomists for standard genome sequencing and annotation.</title>
        <authorList>
            <consortium name="The Broad Institute Genomics Platform"/>
            <consortium name="The Broad Institute Genome Sequencing Center for Infectious Disease"/>
            <person name="Wu L."/>
            <person name="Ma J."/>
        </authorList>
    </citation>
    <scope>NUCLEOTIDE SEQUENCE [LARGE SCALE GENOMIC DNA]</scope>
    <source>
        <strain evidence="5">CCUG 56108</strain>
    </source>
</reference>
<accession>A0ABW3WT31</accession>
<dbReference type="InterPro" id="IPR008979">
    <property type="entry name" value="Galactose-bd-like_sf"/>
</dbReference>
<feature type="domain" description="Beta-mannosidase-like galactose-binding" evidence="3">
    <location>
        <begin position="42"/>
        <end position="185"/>
    </location>
</feature>
<keyword evidence="1 4" id="KW-0378">Hydrolase</keyword>
<dbReference type="InterPro" id="IPR050887">
    <property type="entry name" value="Beta-mannosidase_GH2"/>
</dbReference>
<dbReference type="PANTHER" id="PTHR43730">
    <property type="entry name" value="BETA-MANNOSIDASE"/>
    <property type="match status" value="1"/>
</dbReference>
<dbReference type="EMBL" id="JBHTND010000001">
    <property type="protein sequence ID" value="MFD1300060.1"/>
    <property type="molecule type" value="Genomic_DNA"/>
</dbReference>
<dbReference type="SUPFAM" id="SSF51445">
    <property type="entry name" value="(Trans)glycosidases"/>
    <property type="match status" value="1"/>
</dbReference>